<dbReference type="AlphaFoldDB" id="X6NKT3"/>
<name>X6NKT3_RETFI</name>
<evidence type="ECO:0000313" key="6">
    <source>
        <dbReference type="EMBL" id="ETO25977.1"/>
    </source>
</evidence>
<dbReference type="Proteomes" id="UP000023152">
    <property type="component" value="Unassembled WGS sequence"/>
</dbReference>
<evidence type="ECO:0000259" key="5">
    <source>
        <dbReference type="PROSITE" id="PS50030"/>
    </source>
</evidence>
<keyword evidence="3" id="KW-0862">Zinc</keyword>
<proteinExistence type="predicted"/>
<dbReference type="GO" id="GO:0008270">
    <property type="term" value="F:zinc ion binding"/>
    <property type="evidence" value="ECO:0007669"/>
    <property type="project" value="UniProtKB-KW"/>
</dbReference>
<evidence type="ECO:0000256" key="4">
    <source>
        <dbReference type="SAM" id="MobiDB-lite"/>
    </source>
</evidence>
<dbReference type="Pfam" id="PF22562">
    <property type="entry name" value="UBA_7"/>
    <property type="match status" value="1"/>
</dbReference>
<dbReference type="SUPFAM" id="SSF57850">
    <property type="entry name" value="RING/U-box"/>
    <property type="match status" value="1"/>
</dbReference>
<organism evidence="6 7">
    <name type="scientific">Reticulomyxa filosa</name>
    <dbReference type="NCBI Taxonomy" id="46433"/>
    <lineage>
        <taxon>Eukaryota</taxon>
        <taxon>Sar</taxon>
        <taxon>Rhizaria</taxon>
        <taxon>Retaria</taxon>
        <taxon>Foraminifera</taxon>
        <taxon>Monothalamids</taxon>
        <taxon>Reticulomyxidae</taxon>
        <taxon>Reticulomyxa</taxon>
    </lineage>
</organism>
<evidence type="ECO:0000313" key="7">
    <source>
        <dbReference type="Proteomes" id="UP000023152"/>
    </source>
</evidence>
<evidence type="ECO:0000256" key="3">
    <source>
        <dbReference type="ARBA" id="ARBA00022833"/>
    </source>
</evidence>
<evidence type="ECO:0000256" key="2">
    <source>
        <dbReference type="ARBA" id="ARBA00022771"/>
    </source>
</evidence>
<dbReference type="InterPro" id="IPR018957">
    <property type="entry name" value="Znf_C3HC4_RING-type"/>
</dbReference>
<dbReference type="EMBL" id="ASPP01008167">
    <property type="protein sequence ID" value="ETO25977.1"/>
    <property type="molecule type" value="Genomic_DNA"/>
</dbReference>
<protein>
    <recommendedName>
        <fullName evidence="5">UBA domain-containing protein</fullName>
    </recommendedName>
</protein>
<dbReference type="PROSITE" id="PS50030">
    <property type="entry name" value="UBA"/>
    <property type="match status" value="1"/>
</dbReference>
<comment type="caution">
    <text evidence="6">The sequence shown here is derived from an EMBL/GenBank/DDBJ whole genome shotgun (WGS) entry which is preliminary data.</text>
</comment>
<keyword evidence="7" id="KW-1185">Reference proteome</keyword>
<accession>X6NKT3</accession>
<dbReference type="Gene3D" id="1.10.8.10">
    <property type="entry name" value="DNA helicase RuvA subunit, C-terminal domain"/>
    <property type="match status" value="1"/>
</dbReference>
<dbReference type="InterPro" id="IPR013083">
    <property type="entry name" value="Znf_RING/FYVE/PHD"/>
</dbReference>
<feature type="region of interest" description="Disordered" evidence="4">
    <location>
        <begin position="1"/>
        <end position="25"/>
    </location>
</feature>
<dbReference type="SUPFAM" id="SSF46934">
    <property type="entry name" value="UBA-like"/>
    <property type="match status" value="1"/>
</dbReference>
<gene>
    <name evidence="6" type="ORF">RFI_11162</name>
</gene>
<reference evidence="6 7" key="1">
    <citation type="journal article" date="2013" name="Curr. Biol.">
        <title>The Genome of the Foraminiferan Reticulomyxa filosa.</title>
        <authorList>
            <person name="Glockner G."/>
            <person name="Hulsmann N."/>
            <person name="Schleicher M."/>
            <person name="Noegel A.A."/>
            <person name="Eichinger L."/>
            <person name="Gallinger C."/>
            <person name="Pawlowski J."/>
            <person name="Sierra R."/>
            <person name="Euteneuer U."/>
            <person name="Pillet L."/>
            <person name="Moustafa A."/>
            <person name="Platzer M."/>
            <person name="Groth M."/>
            <person name="Szafranski K."/>
            <person name="Schliwa M."/>
        </authorList>
    </citation>
    <scope>NUCLEOTIDE SEQUENCE [LARGE SCALE GENOMIC DNA]</scope>
</reference>
<dbReference type="InterPro" id="IPR015940">
    <property type="entry name" value="UBA"/>
</dbReference>
<evidence type="ECO:0000256" key="1">
    <source>
        <dbReference type="ARBA" id="ARBA00022723"/>
    </source>
</evidence>
<dbReference type="PROSITE" id="PS00518">
    <property type="entry name" value="ZF_RING_1"/>
    <property type="match status" value="1"/>
</dbReference>
<feature type="compositionally biased region" description="Basic and acidic residues" evidence="4">
    <location>
        <begin position="1"/>
        <end position="12"/>
    </location>
</feature>
<sequence length="265" mass="30691">MDMKKEQEASHHEWRRKSVREVSVETWTELNDEKATTAEKEEETLVPSRDVLNRTPFYSTPLVQDTTNAGNGSREFISNLVSMGFDSEKAECAVVMTNAQGVERAIDFIERHSTKQWHRFVLDWSNPDIATSHNISAHLCATCGKPHERGAKIVFSSNNDNLNSNDDNIIITAIEDNNEQKNAQLEHQEEKLLTQLIFDPVLDAPAPLIEGATQMCLICLEEKPKRLFFYAPCRHNYCRPCLEKHYKFTFTIYHHYLFLFFFYIL</sequence>
<keyword evidence="1" id="KW-0479">Metal-binding</keyword>
<dbReference type="Gene3D" id="3.30.40.10">
    <property type="entry name" value="Zinc/RING finger domain, C3HC4 (zinc finger)"/>
    <property type="match status" value="1"/>
</dbReference>
<keyword evidence="2" id="KW-0863">Zinc-finger</keyword>
<feature type="domain" description="UBA" evidence="5">
    <location>
        <begin position="71"/>
        <end position="112"/>
    </location>
</feature>
<dbReference type="InterPro" id="IPR009060">
    <property type="entry name" value="UBA-like_sf"/>
</dbReference>
<dbReference type="Pfam" id="PF00097">
    <property type="entry name" value="zf-C3HC4"/>
    <property type="match status" value="1"/>
</dbReference>
<dbReference type="InterPro" id="IPR017907">
    <property type="entry name" value="Znf_RING_CS"/>
</dbReference>